<keyword evidence="6" id="KW-0732">Signal</keyword>
<organism evidence="8 9">
    <name type="scientific">Mycena venus</name>
    <dbReference type="NCBI Taxonomy" id="2733690"/>
    <lineage>
        <taxon>Eukaryota</taxon>
        <taxon>Fungi</taxon>
        <taxon>Dikarya</taxon>
        <taxon>Basidiomycota</taxon>
        <taxon>Agaricomycotina</taxon>
        <taxon>Agaricomycetes</taxon>
        <taxon>Agaricomycetidae</taxon>
        <taxon>Agaricales</taxon>
        <taxon>Marasmiineae</taxon>
        <taxon>Mycenaceae</taxon>
        <taxon>Mycena</taxon>
    </lineage>
</organism>
<evidence type="ECO:0000256" key="4">
    <source>
        <dbReference type="ARBA" id="ARBA00022833"/>
    </source>
</evidence>
<evidence type="ECO:0000256" key="5">
    <source>
        <dbReference type="SAM" id="MobiDB-lite"/>
    </source>
</evidence>
<keyword evidence="3 8" id="KW-0378">Hydrolase</keyword>
<dbReference type="InterPro" id="IPR032466">
    <property type="entry name" value="Metal_Hydrolase"/>
</dbReference>
<dbReference type="GO" id="GO:0019239">
    <property type="term" value="F:deaminase activity"/>
    <property type="evidence" value="ECO:0007669"/>
    <property type="project" value="TreeGrafter"/>
</dbReference>
<evidence type="ECO:0000256" key="1">
    <source>
        <dbReference type="ARBA" id="ARBA00001947"/>
    </source>
</evidence>
<feature type="chain" id="PRO_5034520123" evidence="6">
    <location>
        <begin position="18"/>
        <end position="478"/>
    </location>
</feature>
<dbReference type="GO" id="GO:0046872">
    <property type="term" value="F:metal ion binding"/>
    <property type="evidence" value="ECO:0007669"/>
    <property type="project" value="UniProtKB-KW"/>
</dbReference>
<dbReference type="EMBL" id="JACAZI010000022">
    <property type="protein sequence ID" value="KAF7336916.1"/>
    <property type="molecule type" value="Genomic_DNA"/>
</dbReference>
<sequence length="478" mass="51547">MYSVIFALLSLVCSARGATLLRGGTFITYSESSSNLEVITDGAMLFNDTILAISDTIDGLDSHLNDQDVETVNTTGKIISPGFIDTHRHTWQTAMRTLGPNVQLESYSWLFGTTGPAPLIFSPDDIHIASLMGTLEALNAGTTTSLDFAHVTWTRAHAQAALQGVIDSGARVWWCYNVGPVVISGDPYTVNTSAPIDQLAHIRELAKDSPFNDGLVTLGIAADPPTAEIVETAQNNSINVITAHDVEGPFPFGGAVISLVNNLTPGSATLNSSLAFVFAHASSFTPAEARLLREFNQYVSITPESEMHYGHGHPASYLIQDQAALGVDTHFTFSIDIIGQMRIWLQSTRLGLYQETLDRFKIPSNTPMTVRQAFLLGTRNGGLALKRPDLGVLKVGAKADVLVFSTDAIGLIGWSDPVAAIVLHSNVADIEDIYVDGKLVKKSGKLIVDWQGEGVCGQPERRRSQVPGSVGKNKYRRV</sequence>
<dbReference type="InterPro" id="IPR011059">
    <property type="entry name" value="Metal-dep_hydrolase_composite"/>
</dbReference>
<feature type="domain" description="Amidohydrolase-related" evidence="7">
    <location>
        <begin position="78"/>
        <end position="224"/>
    </location>
</feature>
<gene>
    <name evidence="8" type="ORF">MVEN_02127900</name>
</gene>
<evidence type="ECO:0000313" key="9">
    <source>
        <dbReference type="Proteomes" id="UP000620124"/>
    </source>
</evidence>
<dbReference type="OrthoDB" id="194468at2759"/>
<comment type="cofactor">
    <cofactor evidence="1">
        <name>Zn(2+)</name>
        <dbReference type="ChEBI" id="CHEBI:29105"/>
    </cofactor>
</comment>
<accession>A0A8H6XAD3</accession>
<name>A0A8H6XAD3_9AGAR</name>
<dbReference type="InterPro" id="IPR051607">
    <property type="entry name" value="Metallo-dep_hydrolases"/>
</dbReference>
<dbReference type="Gene3D" id="2.30.40.10">
    <property type="entry name" value="Urease, subunit C, domain 1"/>
    <property type="match status" value="1"/>
</dbReference>
<evidence type="ECO:0000256" key="6">
    <source>
        <dbReference type="SAM" id="SignalP"/>
    </source>
</evidence>
<evidence type="ECO:0000259" key="7">
    <source>
        <dbReference type="Pfam" id="PF01979"/>
    </source>
</evidence>
<comment type="caution">
    <text evidence="8">The sequence shown here is derived from an EMBL/GenBank/DDBJ whole genome shotgun (WGS) entry which is preliminary data.</text>
</comment>
<feature type="domain" description="Amidohydrolase-related" evidence="7">
    <location>
        <begin position="273"/>
        <end position="440"/>
    </location>
</feature>
<evidence type="ECO:0000256" key="3">
    <source>
        <dbReference type="ARBA" id="ARBA00022801"/>
    </source>
</evidence>
<dbReference type="Proteomes" id="UP000620124">
    <property type="component" value="Unassembled WGS sequence"/>
</dbReference>
<dbReference type="GO" id="GO:0005829">
    <property type="term" value="C:cytosol"/>
    <property type="evidence" value="ECO:0007669"/>
    <property type="project" value="TreeGrafter"/>
</dbReference>
<dbReference type="InterPro" id="IPR006680">
    <property type="entry name" value="Amidohydro-rel"/>
</dbReference>
<dbReference type="Pfam" id="PF01979">
    <property type="entry name" value="Amidohydro_1"/>
    <property type="match status" value="2"/>
</dbReference>
<proteinExistence type="predicted"/>
<keyword evidence="4" id="KW-0862">Zinc</keyword>
<keyword evidence="2" id="KW-0479">Metal-binding</keyword>
<feature type="region of interest" description="Disordered" evidence="5">
    <location>
        <begin position="458"/>
        <end position="478"/>
    </location>
</feature>
<protein>
    <submittedName>
        <fullName evidence="8">Amidohydrolase family protein</fullName>
    </submittedName>
</protein>
<evidence type="ECO:0000313" key="8">
    <source>
        <dbReference type="EMBL" id="KAF7336916.1"/>
    </source>
</evidence>
<dbReference type="SUPFAM" id="SSF51338">
    <property type="entry name" value="Composite domain of metallo-dependent hydrolases"/>
    <property type="match status" value="2"/>
</dbReference>
<dbReference type="SUPFAM" id="SSF51556">
    <property type="entry name" value="Metallo-dependent hydrolases"/>
    <property type="match status" value="1"/>
</dbReference>
<keyword evidence="9" id="KW-1185">Reference proteome</keyword>
<dbReference type="AlphaFoldDB" id="A0A8H6XAD3"/>
<reference evidence="8" key="1">
    <citation type="submission" date="2020-05" db="EMBL/GenBank/DDBJ databases">
        <title>Mycena genomes resolve the evolution of fungal bioluminescence.</title>
        <authorList>
            <person name="Tsai I.J."/>
        </authorList>
    </citation>
    <scope>NUCLEOTIDE SEQUENCE</scope>
    <source>
        <strain evidence="8">CCC161011</strain>
    </source>
</reference>
<dbReference type="Gene3D" id="3.20.20.140">
    <property type="entry name" value="Metal-dependent hydrolases"/>
    <property type="match status" value="1"/>
</dbReference>
<feature type="signal peptide" evidence="6">
    <location>
        <begin position="1"/>
        <end position="17"/>
    </location>
</feature>
<dbReference type="PANTHER" id="PTHR11271">
    <property type="entry name" value="GUANINE DEAMINASE"/>
    <property type="match status" value="1"/>
</dbReference>
<dbReference type="PANTHER" id="PTHR11271:SF37">
    <property type="entry name" value="FAMILY PROTEIN, PUTATIVE (AFU_ORTHOLOGUE AFUA_4G00460)-RELATED"/>
    <property type="match status" value="1"/>
</dbReference>
<evidence type="ECO:0000256" key="2">
    <source>
        <dbReference type="ARBA" id="ARBA00022723"/>
    </source>
</evidence>